<keyword evidence="5" id="KW-0547">Nucleotide-binding</keyword>
<feature type="domain" description="Signal transduction histidine kinase subgroup 3 dimerisation and phosphoacceptor" evidence="11">
    <location>
        <begin position="190"/>
        <end position="255"/>
    </location>
</feature>
<name>A0AA37X9T9_9MICO</name>
<evidence type="ECO:0000256" key="3">
    <source>
        <dbReference type="ARBA" id="ARBA00022553"/>
    </source>
</evidence>
<evidence type="ECO:0000256" key="1">
    <source>
        <dbReference type="ARBA" id="ARBA00000085"/>
    </source>
</evidence>
<evidence type="ECO:0000259" key="10">
    <source>
        <dbReference type="Pfam" id="PF02518"/>
    </source>
</evidence>
<sequence>MAVYALPSAVLVIGGAASESYQGRTTSWGLPYAWWWTALAAAVAVGLCVLLTQRRRRPVLVLVVAAIASFVPLPSTAGTEALPVLVALYGMGAFHSSRGAWIGFGAVAAASSTGVMLGAAGPLSVLRNGDALDLGLTVSAVTSMVIFLLIATLMGTSVGNRRRYTQALIDRAAQLVRERDAQARIAGAQERSRIAGEMHDVIAHSVSVMIALAEGAAAASRSRPEQAAETMAQVAETGRGTLAEVRRLLGVLQEDGEQADRRPQPGAAELDGLAAGFRAAGMRLEYRSSGEPTDDQSLGLVVYRIVQESLTNALRYAPGAAVTASVHWSDYGVGIEVVDDGPGAGQPSQGAGRGLLGMRERAALYAGTVEAGPRPEGGWAVSVMLRGGATA</sequence>
<dbReference type="InterPro" id="IPR050482">
    <property type="entry name" value="Sensor_HK_TwoCompSys"/>
</dbReference>
<evidence type="ECO:0000256" key="6">
    <source>
        <dbReference type="ARBA" id="ARBA00022777"/>
    </source>
</evidence>
<dbReference type="Pfam" id="PF02518">
    <property type="entry name" value="HATPase_c"/>
    <property type="match status" value="1"/>
</dbReference>
<dbReference type="GO" id="GO:0005524">
    <property type="term" value="F:ATP binding"/>
    <property type="evidence" value="ECO:0007669"/>
    <property type="project" value="UniProtKB-KW"/>
</dbReference>
<keyword evidence="3" id="KW-0597">Phosphoprotein</keyword>
<feature type="transmembrane region" description="Helical" evidence="9">
    <location>
        <begin position="99"/>
        <end position="119"/>
    </location>
</feature>
<evidence type="ECO:0000259" key="11">
    <source>
        <dbReference type="Pfam" id="PF07730"/>
    </source>
</evidence>
<reference evidence="12 13" key="1">
    <citation type="journal article" date="2014" name="Int. J. Syst. Evol. Microbiol.">
        <title>Complete genome sequence of Corynebacterium casei LMG S-19264T (=DSM 44701T), isolated from a smear-ripened cheese.</title>
        <authorList>
            <consortium name="US DOE Joint Genome Institute (JGI-PGF)"/>
            <person name="Walter F."/>
            <person name="Albersmeier A."/>
            <person name="Kalinowski J."/>
            <person name="Ruckert C."/>
        </authorList>
    </citation>
    <scope>NUCLEOTIDE SEQUENCE [LARGE SCALE GENOMIC DNA]</scope>
    <source>
        <strain evidence="12 13">NBRC 112289</strain>
    </source>
</reference>
<dbReference type="AlphaFoldDB" id="A0AA37X9T9"/>
<dbReference type="Gene3D" id="1.20.5.1930">
    <property type="match status" value="1"/>
</dbReference>
<evidence type="ECO:0000313" key="13">
    <source>
        <dbReference type="Proteomes" id="UP001157160"/>
    </source>
</evidence>
<dbReference type="SUPFAM" id="SSF55874">
    <property type="entry name" value="ATPase domain of HSP90 chaperone/DNA topoisomerase II/histidine kinase"/>
    <property type="match status" value="1"/>
</dbReference>
<evidence type="ECO:0000256" key="2">
    <source>
        <dbReference type="ARBA" id="ARBA00012438"/>
    </source>
</evidence>
<dbReference type="Gene3D" id="3.30.565.10">
    <property type="entry name" value="Histidine kinase-like ATPase, C-terminal domain"/>
    <property type="match status" value="1"/>
</dbReference>
<dbReference type="CDD" id="cd16917">
    <property type="entry name" value="HATPase_UhpB-NarQ-NarX-like"/>
    <property type="match status" value="1"/>
</dbReference>
<evidence type="ECO:0000313" key="12">
    <source>
        <dbReference type="EMBL" id="GMA27088.1"/>
    </source>
</evidence>
<dbReference type="InterPro" id="IPR003594">
    <property type="entry name" value="HATPase_dom"/>
</dbReference>
<organism evidence="12 13">
    <name type="scientific">Arenivirga flava</name>
    <dbReference type="NCBI Taxonomy" id="1930060"/>
    <lineage>
        <taxon>Bacteria</taxon>
        <taxon>Bacillati</taxon>
        <taxon>Actinomycetota</taxon>
        <taxon>Actinomycetes</taxon>
        <taxon>Micrococcales</taxon>
        <taxon>Microbacteriaceae</taxon>
        <taxon>Arenivirga</taxon>
    </lineage>
</organism>
<proteinExistence type="predicted"/>
<protein>
    <recommendedName>
        <fullName evidence="2">histidine kinase</fullName>
        <ecNumber evidence="2">2.7.13.3</ecNumber>
    </recommendedName>
</protein>
<dbReference type="Proteomes" id="UP001157160">
    <property type="component" value="Unassembled WGS sequence"/>
</dbReference>
<dbReference type="PANTHER" id="PTHR24421:SF10">
    <property type="entry name" value="NITRATE_NITRITE SENSOR PROTEIN NARQ"/>
    <property type="match status" value="1"/>
</dbReference>
<feature type="transmembrane region" description="Helical" evidence="9">
    <location>
        <begin position="59"/>
        <end position="79"/>
    </location>
</feature>
<gene>
    <name evidence="12" type="ORF">GCM10025874_03410</name>
</gene>
<dbReference type="EC" id="2.7.13.3" evidence="2"/>
<comment type="caution">
    <text evidence="12">The sequence shown here is derived from an EMBL/GenBank/DDBJ whole genome shotgun (WGS) entry which is preliminary data.</text>
</comment>
<dbReference type="InterPro" id="IPR036890">
    <property type="entry name" value="HATPase_C_sf"/>
</dbReference>
<feature type="transmembrane region" description="Helical" evidence="9">
    <location>
        <begin position="34"/>
        <end position="52"/>
    </location>
</feature>
<keyword evidence="8" id="KW-0902">Two-component regulatory system</keyword>
<keyword evidence="7" id="KW-0067">ATP-binding</keyword>
<dbReference type="Pfam" id="PF07730">
    <property type="entry name" value="HisKA_3"/>
    <property type="match status" value="1"/>
</dbReference>
<keyword evidence="9" id="KW-0812">Transmembrane</keyword>
<keyword evidence="9" id="KW-1133">Transmembrane helix</keyword>
<dbReference type="GO" id="GO:0000155">
    <property type="term" value="F:phosphorelay sensor kinase activity"/>
    <property type="evidence" value="ECO:0007669"/>
    <property type="project" value="InterPro"/>
</dbReference>
<dbReference type="GO" id="GO:0016020">
    <property type="term" value="C:membrane"/>
    <property type="evidence" value="ECO:0007669"/>
    <property type="project" value="InterPro"/>
</dbReference>
<evidence type="ECO:0000256" key="5">
    <source>
        <dbReference type="ARBA" id="ARBA00022741"/>
    </source>
</evidence>
<keyword evidence="6 12" id="KW-0418">Kinase</keyword>
<keyword evidence="13" id="KW-1185">Reference proteome</keyword>
<accession>A0AA37X9T9</accession>
<evidence type="ECO:0000256" key="9">
    <source>
        <dbReference type="SAM" id="Phobius"/>
    </source>
</evidence>
<dbReference type="EMBL" id="BSUL01000001">
    <property type="protein sequence ID" value="GMA27088.1"/>
    <property type="molecule type" value="Genomic_DNA"/>
</dbReference>
<evidence type="ECO:0000256" key="4">
    <source>
        <dbReference type="ARBA" id="ARBA00022679"/>
    </source>
</evidence>
<evidence type="ECO:0000256" key="7">
    <source>
        <dbReference type="ARBA" id="ARBA00022840"/>
    </source>
</evidence>
<feature type="transmembrane region" description="Helical" evidence="9">
    <location>
        <begin position="131"/>
        <end position="154"/>
    </location>
</feature>
<keyword evidence="9" id="KW-0472">Membrane</keyword>
<feature type="domain" description="Histidine kinase/HSP90-like ATPase" evidence="10">
    <location>
        <begin position="302"/>
        <end position="385"/>
    </location>
</feature>
<dbReference type="InterPro" id="IPR011712">
    <property type="entry name" value="Sig_transdc_His_kin_sub3_dim/P"/>
</dbReference>
<dbReference type="PANTHER" id="PTHR24421">
    <property type="entry name" value="NITRATE/NITRITE SENSOR PROTEIN NARX-RELATED"/>
    <property type="match status" value="1"/>
</dbReference>
<dbReference type="GO" id="GO:0046983">
    <property type="term" value="F:protein dimerization activity"/>
    <property type="evidence" value="ECO:0007669"/>
    <property type="project" value="InterPro"/>
</dbReference>
<evidence type="ECO:0000256" key="8">
    <source>
        <dbReference type="ARBA" id="ARBA00023012"/>
    </source>
</evidence>
<keyword evidence="4" id="KW-0808">Transferase</keyword>
<comment type="catalytic activity">
    <reaction evidence="1">
        <text>ATP + protein L-histidine = ADP + protein N-phospho-L-histidine.</text>
        <dbReference type="EC" id="2.7.13.3"/>
    </reaction>
</comment>